<evidence type="ECO:0000313" key="2">
    <source>
        <dbReference type="EMBL" id="MFC4022483.1"/>
    </source>
</evidence>
<gene>
    <name evidence="2" type="ORF">ACFOUV_01465</name>
</gene>
<feature type="transmembrane region" description="Helical" evidence="1">
    <location>
        <begin position="33"/>
        <end position="52"/>
    </location>
</feature>
<keyword evidence="1" id="KW-0812">Transmembrane</keyword>
<sequence>MKHTTPLLIKFIMTTAVLWIVLGLFFGVTFGDILATSVVLTAVAYLGDLYIMPRIGNTAATIGDFALAWVVIWLIGSTMYGEPISLGTAAFISAITIAAGEIFYHRYLKKSVFENEKDRESKIAYFPNRFQTEFSTEIDENDGVPPKKD</sequence>
<comment type="caution">
    <text evidence="2">The sequence shown here is derived from an EMBL/GenBank/DDBJ whole genome shotgun (WGS) entry which is preliminary data.</text>
</comment>
<protein>
    <submittedName>
        <fullName evidence="2">YndM family protein</fullName>
    </submittedName>
</protein>
<dbReference type="RefSeq" id="WP_379494992.1">
    <property type="nucleotide sequence ID" value="NZ_JBHSAO010000001.1"/>
</dbReference>
<dbReference type="Proteomes" id="UP001595772">
    <property type="component" value="Unassembled WGS sequence"/>
</dbReference>
<keyword evidence="1" id="KW-0472">Membrane</keyword>
<keyword evidence="3" id="KW-1185">Reference proteome</keyword>
<dbReference type="EMBL" id="JBHSAO010000001">
    <property type="protein sequence ID" value="MFC4022483.1"/>
    <property type="molecule type" value="Genomic_DNA"/>
</dbReference>
<evidence type="ECO:0000313" key="3">
    <source>
        <dbReference type="Proteomes" id="UP001595772"/>
    </source>
</evidence>
<evidence type="ECO:0000256" key="1">
    <source>
        <dbReference type="SAM" id="Phobius"/>
    </source>
</evidence>
<feature type="transmembrane region" description="Helical" evidence="1">
    <location>
        <begin position="7"/>
        <end position="27"/>
    </location>
</feature>
<feature type="transmembrane region" description="Helical" evidence="1">
    <location>
        <begin position="59"/>
        <end position="80"/>
    </location>
</feature>
<reference evidence="3" key="1">
    <citation type="journal article" date="2019" name="Int. J. Syst. Evol. Microbiol.">
        <title>The Global Catalogue of Microorganisms (GCM) 10K type strain sequencing project: providing services to taxonomists for standard genome sequencing and annotation.</title>
        <authorList>
            <consortium name="The Broad Institute Genomics Platform"/>
            <consortium name="The Broad Institute Genome Sequencing Center for Infectious Disease"/>
            <person name="Wu L."/>
            <person name="Ma J."/>
        </authorList>
    </citation>
    <scope>NUCLEOTIDE SEQUENCE [LARGE SCALE GENOMIC DNA]</scope>
    <source>
        <strain evidence="3">IBRC-M 10703</strain>
    </source>
</reference>
<dbReference type="InterPro" id="IPR019649">
    <property type="entry name" value="DUF2512"/>
</dbReference>
<keyword evidence="1" id="KW-1133">Transmembrane helix</keyword>
<dbReference type="Pfam" id="PF10710">
    <property type="entry name" value="DUF2512"/>
    <property type="match status" value="1"/>
</dbReference>
<proteinExistence type="predicted"/>
<organism evidence="2 3">
    <name type="scientific">Oceanobacillus longus</name>
    <dbReference type="NCBI Taxonomy" id="930120"/>
    <lineage>
        <taxon>Bacteria</taxon>
        <taxon>Bacillati</taxon>
        <taxon>Bacillota</taxon>
        <taxon>Bacilli</taxon>
        <taxon>Bacillales</taxon>
        <taxon>Bacillaceae</taxon>
        <taxon>Oceanobacillus</taxon>
    </lineage>
</organism>
<name>A0ABV8GUJ6_9BACI</name>
<accession>A0ABV8GUJ6</accession>
<feature type="transmembrane region" description="Helical" evidence="1">
    <location>
        <begin position="86"/>
        <end position="104"/>
    </location>
</feature>